<feature type="region of interest" description="Disordered" evidence="1">
    <location>
        <begin position="1"/>
        <end position="21"/>
    </location>
</feature>
<evidence type="ECO:0000256" key="1">
    <source>
        <dbReference type="SAM" id="MobiDB-lite"/>
    </source>
</evidence>
<evidence type="ECO:0000313" key="3">
    <source>
        <dbReference type="Proteomes" id="UP001497512"/>
    </source>
</evidence>
<proteinExistence type="predicted"/>
<protein>
    <submittedName>
        <fullName evidence="2">Uncharacterized protein</fullName>
    </submittedName>
</protein>
<dbReference type="Proteomes" id="UP001497512">
    <property type="component" value="Chromosome 1"/>
</dbReference>
<dbReference type="Pfam" id="PF00071">
    <property type="entry name" value="Ras"/>
    <property type="match status" value="1"/>
</dbReference>
<dbReference type="Gene3D" id="3.40.50.300">
    <property type="entry name" value="P-loop containing nucleotide triphosphate hydrolases"/>
    <property type="match status" value="1"/>
</dbReference>
<dbReference type="SMART" id="SM00175">
    <property type="entry name" value="RAB"/>
    <property type="match status" value="1"/>
</dbReference>
<reference evidence="2 3" key="1">
    <citation type="submission" date="2024-02" db="EMBL/GenBank/DDBJ databases">
        <authorList>
            <consortium name="ELIXIR-Norway"/>
            <consortium name="Elixir Norway"/>
        </authorList>
    </citation>
    <scope>NUCLEOTIDE SEQUENCE [LARGE SCALE GENOMIC DNA]</scope>
</reference>
<dbReference type="PANTHER" id="PTHR14659">
    <property type="entry name" value="ALPHA- AND GAMMA-ADAPTIN-BINDING PROTEIN P34"/>
    <property type="match status" value="1"/>
</dbReference>
<accession>A0ABP0TDI4</accession>
<sequence>MGMEVPAAVVTGEEEAGDASNTALGRRPSILLIGSEDVGKRTVLNRLIADKQFATNTLSAGATCHGWIIDTEYYTAEICIWMTCLNDSRVDNQQQLQSLANGCEALVMVFDLSNSTSFEELQEWVSGIELKTFDILMCVGNKADCVPSHFGHTEYRQRLQKRGESSSDPHPEYLAFGIDSMEGSKLLSGEDHESPDDRRQSCIEWCSERGIEYIEACAVNEAFDQCLSVDGDLQGVARIESALSAHMWPGLVKKPLNKLTDISAAPQETEEFSSDNELDYLIEYELLSNASTEPWDGNDELWSFTGSNAPPIDATSSNGEQQKVKYISSSMCENHQRGEAQNALEVTSLPSSLGSLPDSKFEEIEEHIVVVEMSDGIDVTGITPMPQASSTDETVPLEVANGHMEPGVMVNWEPGMDNMEQLIHEMANMRENMRILSDGQRREMAAHLAIRMATMFNNDDEE</sequence>
<dbReference type="InterPro" id="IPR001806">
    <property type="entry name" value="Small_GTPase"/>
</dbReference>
<dbReference type="InterPro" id="IPR019341">
    <property type="entry name" value="Alpha/Gamma-adaptin-bd_p34"/>
</dbReference>
<dbReference type="SUPFAM" id="SSF52540">
    <property type="entry name" value="P-loop containing nucleoside triphosphate hydrolases"/>
    <property type="match status" value="1"/>
</dbReference>
<name>A0ABP0TDI4_9BRYO</name>
<organism evidence="2 3">
    <name type="scientific">Sphagnum troendelagicum</name>
    <dbReference type="NCBI Taxonomy" id="128251"/>
    <lineage>
        <taxon>Eukaryota</taxon>
        <taxon>Viridiplantae</taxon>
        <taxon>Streptophyta</taxon>
        <taxon>Embryophyta</taxon>
        <taxon>Bryophyta</taxon>
        <taxon>Sphagnophytina</taxon>
        <taxon>Sphagnopsida</taxon>
        <taxon>Sphagnales</taxon>
        <taxon>Sphagnaceae</taxon>
        <taxon>Sphagnum</taxon>
    </lineage>
</organism>
<dbReference type="EMBL" id="OZ019893">
    <property type="protein sequence ID" value="CAK9190552.1"/>
    <property type="molecule type" value="Genomic_DNA"/>
</dbReference>
<evidence type="ECO:0000313" key="2">
    <source>
        <dbReference type="EMBL" id="CAK9190552.1"/>
    </source>
</evidence>
<gene>
    <name evidence="2" type="ORF">CSSPTR1EN2_LOCUS947</name>
</gene>
<dbReference type="Pfam" id="PF10199">
    <property type="entry name" value="Adaptin_binding"/>
    <property type="match status" value="1"/>
</dbReference>
<keyword evidence="3" id="KW-1185">Reference proteome</keyword>
<dbReference type="PANTHER" id="PTHR14659:SF1">
    <property type="entry name" value="ALPHA- AND GAMMA-ADAPTIN-BINDING PROTEIN P34"/>
    <property type="match status" value="1"/>
</dbReference>
<dbReference type="InterPro" id="IPR027417">
    <property type="entry name" value="P-loop_NTPase"/>
</dbReference>